<keyword evidence="2" id="KW-0067">ATP-binding</keyword>
<comment type="caution">
    <text evidence="3">The sequence shown here is derived from an EMBL/GenBank/DDBJ whole genome shotgun (WGS) entry which is preliminary data.</text>
</comment>
<name>A0A166X0Q6_9GAMM</name>
<dbReference type="RefSeq" id="WP_063365234.1">
    <property type="nucleotide sequence ID" value="NZ_AQHB01000049.1"/>
</dbReference>
<protein>
    <recommendedName>
        <fullName evidence="5">ATPase</fullName>
    </recommendedName>
</protein>
<dbReference type="Pfam" id="PF03969">
    <property type="entry name" value="AFG1_ATPase"/>
    <property type="match status" value="2"/>
</dbReference>
<gene>
    <name evidence="3" type="ORF">N475_14965</name>
</gene>
<dbReference type="PATRIC" id="fig|1365250.3.peg.2224"/>
<proteinExistence type="predicted"/>
<evidence type="ECO:0000256" key="1">
    <source>
        <dbReference type="ARBA" id="ARBA00022741"/>
    </source>
</evidence>
<dbReference type="PANTHER" id="PTHR12169:SF6">
    <property type="entry name" value="AFG1-LIKE ATPASE"/>
    <property type="match status" value="1"/>
</dbReference>
<dbReference type="NCBIfam" id="NF040713">
    <property type="entry name" value="ZapE"/>
    <property type="match status" value="1"/>
</dbReference>
<keyword evidence="1" id="KW-0547">Nucleotide-binding</keyword>
<sequence length="360" mass="40917">MSIIQSCYDQLVHEGVLTRDQAQYAAISALDALLHQINNNQGTKGIYLYGPVGRGKSYLMDLFFESIHSEKKQRLHFHHFMSQIHQQLRAIQGEKNPLQKLAIQWAKSTKVLCFDEFFVKDIGDAMILSGLLEAFVKSGIIFVTTSNSHPNELYKNGLQRCRFEPTISLILEQCEIINICGKFDHRFRHGFVSNYYIVNDRAKFHTLFSSVLGTLKTSKVEILGRPISIEGTSESSILADFMALCSSPRATADYMELANQYDAIFVGSVKQMGTSAAANNNVQGIEEGYIRSKHSYTPRTLDDEARRFIALVDEFYDRKKLVIVSADVELQSLYIGEQLAFEFERTKSRLVEMQSWPLPQ</sequence>
<reference evidence="3 4" key="1">
    <citation type="submission" date="2013-07" db="EMBL/GenBank/DDBJ databases">
        <title>Comparative Genomic and Metabolomic Analysis of Twelve Strains of Pseudoalteromonas luteoviolacea.</title>
        <authorList>
            <person name="Vynne N.G."/>
            <person name="Mansson M."/>
            <person name="Gram L."/>
        </authorList>
    </citation>
    <scope>NUCLEOTIDE SEQUENCE [LARGE SCALE GENOMIC DNA]</scope>
    <source>
        <strain evidence="3 4">DSM 6061</strain>
    </source>
</reference>
<dbReference type="GO" id="GO:0016887">
    <property type="term" value="F:ATP hydrolysis activity"/>
    <property type="evidence" value="ECO:0007669"/>
    <property type="project" value="InterPro"/>
</dbReference>
<dbReference type="InterPro" id="IPR027417">
    <property type="entry name" value="P-loop_NTPase"/>
</dbReference>
<dbReference type="AlphaFoldDB" id="A0A166X0Q6"/>
<keyword evidence="4" id="KW-1185">Reference proteome</keyword>
<accession>A0A166X0Q6</accession>
<organism evidence="3 4">
    <name type="scientific">Pseudoalteromonas luteoviolacea DSM 6061</name>
    <dbReference type="NCBI Taxonomy" id="1365250"/>
    <lineage>
        <taxon>Bacteria</taxon>
        <taxon>Pseudomonadati</taxon>
        <taxon>Pseudomonadota</taxon>
        <taxon>Gammaproteobacteria</taxon>
        <taxon>Alteromonadales</taxon>
        <taxon>Pseudoalteromonadaceae</taxon>
        <taxon>Pseudoalteromonas</taxon>
    </lineage>
</organism>
<dbReference type="InterPro" id="IPR005654">
    <property type="entry name" value="ATPase_AFG1-like"/>
</dbReference>
<evidence type="ECO:0000313" key="3">
    <source>
        <dbReference type="EMBL" id="KZN39110.1"/>
    </source>
</evidence>
<evidence type="ECO:0000313" key="4">
    <source>
        <dbReference type="Proteomes" id="UP000076643"/>
    </source>
</evidence>
<dbReference type="SUPFAM" id="SSF52540">
    <property type="entry name" value="P-loop containing nucleoside triphosphate hydrolases"/>
    <property type="match status" value="1"/>
</dbReference>
<dbReference type="Proteomes" id="UP000076643">
    <property type="component" value="Unassembled WGS sequence"/>
</dbReference>
<dbReference type="GO" id="GO:0005524">
    <property type="term" value="F:ATP binding"/>
    <property type="evidence" value="ECO:0007669"/>
    <property type="project" value="UniProtKB-KW"/>
</dbReference>
<dbReference type="EMBL" id="AUYB01000100">
    <property type="protein sequence ID" value="KZN39110.1"/>
    <property type="molecule type" value="Genomic_DNA"/>
</dbReference>
<dbReference type="PANTHER" id="PTHR12169">
    <property type="entry name" value="ATPASE N2B"/>
    <property type="match status" value="1"/>
</dbReference>
<evidence type="ECO:0000256" key="2">
    <source>
        <dbReference type="ARBA" id="ARBA00022840"/>
    </source>
</evidence>
<dbReference type="GO" id="GO:0005737">
    <property type="term" value="C:cytoplasm"/>
    <property type="evidence" value="ECO:0007669"/>
    <property type="project" value="TreeGrafter"/>
</dbReference>
<dbReference type="Gene3D" id="3.40.50.300">
    <property type="entry name" value="P-loop containing nucleotide triphosphate hydrolases"/>
    <property type="match status" value="1"/>
</dbReference>
<evidence type="ECO:0008006" key="5">
    <source>
        <dbReference type="Google" id="ProtNLM"/>
    </source>
</evidence>